<feature type="chain" id="PRO_5040224847" evidence="1">
    <location>
        <begin position="20"/>
        <end position="168"/>
    </location>
</feature>
<reference evidence="2" key="2">
    <citation type="submission" date="2022-10" db="EMBL/GenBank/DDBJ databases">
        <authorList>
            <consortium name="ENA_rothamsted_submissions"/>
            <consortium name="culmorum"/>
            <person name="King R."/>
        </authorList>
    </citation>
    <scope>NUCLEOTIDE SEQUENCE</scope>
</reference>
<organism evidence="2 3">
    <name type="scientific">Chironomus riparius</name>
    <dbReference type="NCBI Taxonomy" id="315576"/>
    <lineage>
        <taxon>Eukaryota</taxon>
        <taxon>Metazoa</taxon>
        <taxon>Ecdysozoa</taxon>
        <taxon>Arthropoda</taxon>
        <taxon>Hexapoda</taxon>
        <taxon>Insecta</taxon>
        <taxon>Pterygota</taxon>
        <taxon>Neoptera</taxon>
        <taxon>Endopterygota</taxon>
        <taxon>Diptera</taxon>
        <taxon>Nematocera</taxon>
        <taxon>Chironomoidea</taxon>
        <taxon>Chironomidae</taxon>
        <taxon>Chironominae</taxon>
        <taxon>Chironomus</taxon>
    </lineage>
</organism>
<evidence type="ECO:0000256" key="1">
    <source>
        <dbReference type="SAM" id="SignalP"/>
    </source>
</evidence>
<feature type="signal peptide" evidence="1">
    <location>
        <begin position="1"/>
        <end position="19"/>
    </location>
</feature>
<name>A0A9N9RNR3_9DIPT</name>
<proteinExistence type="predicted"/>
<evidence type="ECO:0000313" key="2">
    <source>
        <dbReference type="EMBL" id="CAG9801872.1"/>
    </source>
</evidence>
<dbReference type="EMBL" id="OU895878">
    <property type="protein sequence ID" value="CAG9801872.1"/>
    <property type="molecule type" value="Genomic_DNA"/>
</dbReference>
<dbReference type="Proteomes" id="UP001153620">
    <property type="component" value="Chromosome 2"/>
</dbReference>
<reference evidence="2" key="1">
    <citation type="submission" date="2022-01" db="EMBL/GenBank/DDBJ databases">
        <authorList>
            <person name="King R."/>
        </authorList>
    </citation>
    <scope>NUCLEOTIDE SEQUENCE</scope>
</reference>
<gene>
    <name evidence="2" type="ORF">CHIRRI_LOCUS4792</name>
</gene>
<evidence type="ECO:0000313" key="3">
    <source>
        <dbReference type="Proteomes" id="UP001153620"/>
    </source>
</evidence>
<dbReference type="AlphaFoldDB" id="A0A9N9RNR3"/>
<keyword evidence="1" id="KW-0732">Signal</keyword>
<protein>
    <submittedName>
        <fullName evidence="2">Uncharacterized protein</fullName>
    </submittedName>
</protein>
<sequence length="168" mass="17177">MNKLVVIFVLLSLAALCFARPATQDSSTTVGVPYNEEIVVHSSLNIRNKPQNRQKRQFGPYHASNALANANSYGQYMGPQGFGATSGIAGAQAFKNQGPMGGFGASAANTGTQGFNCGPGGCAGSAGMSGSQTYDLPGGRHINLGYGGTFSNAGGQPAYGQSNSINFS</sequence>
<keyword evidence="3" id="KW-1185">Reference proteome</keyword>
<dbReference type="OrthoDB" id="6629392at2759"/>
<accession>A0A9N9RNR3</accession>